<evidence type="ECO:0000313" key="2">
    <source>
        <dbReference type="Proteomes" id="UP001054837"/>
    </source>
</evidence>
<organism evidence="1 2">
    <name type="scientific">Caerostris darwini</name>
    <dbReference type="NCBI Taxonomy" id="1538125"/>
    <lineage>
        <taxon>Eukaryota</taxon>
        <taxon>Metazoa</taxon>
        <taxon>Ecdysozoa</taxon>
        <taxon>Arthropoda</taxon>
        <taxon>Chelicerata</taxon>
        <taxon>Arachnida</taxon>
        <taxon>Araneae</taxon>
        <taxon>Araneomorphae</taxon>
        <taxon>Entelegynae</taxon>
        <taxon>Araneoidea</taxon>
        <taxon>Araneidae</taxon>
        <taxon>Caerostris</taxon>
    </lineage>
</organism>
<dbReference type="EMBL" id="BPLQ01000595">
    <property type="protein sequence ID" value="GIX73263.1"/>
    <property type="molecule type" value="Genomic_DNA"/>
</dbReference>
<comment type="caution">
    <text evidence="1">The sequence shown here is derived from an EMBL/GenBank/DDBJ whole genome shotgun (WGS) entry which is preliminary data.</text>
</comment>
<sequence length="127" mass="14744">MGHISALLNCDLWSKSSFKSIQIKKERKSIFSIKPALTVAHSTIKRHPFLMHSLQLRNSVLEMDPYFTELYSSSSFTTTLNKIQSCRMRTTLVRACFWGDNAKRQGFLEERDRVQGIQERSSTEDRL</sequence>
<protein>
    <submittedName>
        <fullName evidence="1">Uncharacterized protein</fullName>
    </submittedName>
</protein>
<dbReference type="AlphaFoldDB" id="A0AAV4MN30"/>
<proteinExistence type="predicted"/>
<name>A0AAV4MN30_9ARAC</name>
<accession>A0AAV4MN30</accession>
<evidence type="ECO:0000313" key="1">
    <source>
        <dbReference type="EMBL" id="GIX73263.1"/>
    </source>
</evidence>
<keyword evidence="2" id="KW-1185">Reference proteome</keyword>
<reference evidence="1 2" key="1">
    <citation type="submission" date="2021-06" db="EMBL/GenBank/DDBJ databases">
        <title>Caerostris darwini draft genome.</title>
        <authorList>
            <person name="Kono N."/>
            <person name="Arakawa K."/>
        </authorList>
    </citation>
    <scope>NUCLEOTIDE SEQUENCE [LARGE SCALE GENOMIC DNA]</scope>
</reference>
<dbReference type="Proteomes" id="UP001054837">
    <property type="component" value="Unassembled WGS sequence"/>
</dbReference>
<gene>
    <name evidence="1" type="ORF">CDAR_601801</name>
</gene>